<sequence>MVDPSRVVSPFGKSNNSNHNKTNAAGGLVRLHNLPRYSGVGGILHFLWSAVDFEPDDVLIRAFSAKNAIVQFKNQYLADEAVRYCNGRDLSGHTISAHPSTVEEIDRVSRESVECPPELKKKIAEKRGGTAEAKGNGAACPAFPGLLIDSDDDDFDMMELKLPDYFLRGRPPDLVDFDDSVGCSRPGTSNSSSSGATNSSSSSGATTSSSSNGATTDGKEEIVWLDRTGHAGHGQQLHQRHHPQQQQQSAGTRHQSQQMPPKRKLSGPNAIPLGGYEQKRSRPSEELISWDGAVPQYAHTQPYHAPVAVRPVPPWPPNISSHRPLHPASGLPFRPFAGPILPTAPPPLPLSSLSCAAKTIRMPHLVAIASVISARHILLQWELPPNGVIEVNTQTLTIECITVKDARVVQLGRRTEFVFEVIAGRSYAVILEGFDVPGTKVTHGIGQYRATFSKAEMLVLFDKARKFSGEQMYPLAYWDNIYESPDEQRIMQPYTKDENGHPGCPINGSIDGFFFSTLLRGKNLPRDSPFGDVQMVMPAHKLLNFNTCNMYFADFYCNSAKPDEQGLSSVLHYITVVVCKHGSSADRFCKMKNMIQLDWFNNAFLKVHQRAPSPNASTPQYLAVCREINLNKLDLMVEVYYTEPVSLFDADEFNEVIPFGKGSSRKEGLPNNKQCIRCNIYDVRRCVNCSSSFPYYLGVNSKGIQLTLCPKCDPNTGRIPIEFA</sequence>
<feature type="region of interest" description="Disordered" evidence="1">
    <location>
        <begin position="1"/>
        <end position="23"/>
    </location>
</feature>
<feature type="domain" description="Phytanoyl-CoA hydroxylase-interacting protein-like C-terminal" evidence="2">
    <location>
        <begin position="456"/>
        <end position="647"/>
    </location>
</feature>
<evidence type="ECO:0000313" key="4">
    <source>
        <dbReference type="WBParaSite" id="GPLIN_001241200"/>
    </source>
</evidence>
<feature type="compositionally biased region" description="Polar residues" evidence="1">
    <location>
        <begin position="249"/>
        <end position="259"/>
    </location>
</feature>
<dbReference type="InterPro" id="IPR045545">
    <property type="entry name" value="PHYIP/PHIPL_C"/>
</dbReference>
<protein>
    <submittedName>
        <fullName evidence="4">PHYHIP_C domain-containing protein</fullName>
    </submittedName>
</protein>
<accession>A0A183CHQ6</accession>
<name>A0A183CHQ6_GLOPA</name>
<evidence type="ECO:0000256" key="1">
    <source>
        <dbReference type="SAM" id="MobiDB-lite"/>
    </source>
</evidence>
<dbReference type="GO" id="GO:0005737">
    <property type="term" value="C:cytoplasm"/>
    <property type="evidence" value="ECO:0007669"/>
    <property type="project" value="TreeGrafter"/>
</dbReference>
<evidence type="ECO:0000259" key="2">
    <source>
        <dbReference type="Pfam" id="PF19281"/>
    </source>
</evidence>
<reference evidence="4" key="2">
    <citation type="submission" date="2016-06" db="UniProtKB">
        <authorList>
            <consortium name="WormBaseParasite"/>
        </authorList>
    </citation>
    <scope>IDENTIFICATION</scope>
</reference>
<dbReference type="Pfam" id="PF19281">
    <property type="entry name" value="PHYHIP_C"/>
    <property type="match status" value="1"/>
</dbReference>
<proteinExistence type="predicted"/>
<dbReference type="PANTHER" id="PTHR15698:SF4">
    <property type="entry name" value="PHYTANOYL-COA HYDROXYLASE-INTERACTING PROTEIN-LIKE C-TERMINAL DOMAIN-CONTAINING PROTEIN"/>
    <property type="match status" value="1"/>
</dbReference>
<keyword evidence="3" id="KW-1185">Reference proteome</keyword>
<dbReference type="PANTHER" id="PTHR15698">
    <property type="entry name" value="PROTEIN CBG15099"/>
    <property type="match status" value="1"/>
</dbReference>
<feature type="compositionally biased region" description="Low complexity" evidence="1">
    <location>
        <begin position="188"/>
        <end position="216"/>
    </location>
</feature>
<feature type="region of interest" description="Disordered" evidence="1">
    <location>
        <begin position="177"/>
        <end position="217"/>
    </location>
</feature>
<feature type="compositionally biased region" description="Polar residues" evidence="1">
    <location>
        <begin position="12"/>
        <end position="23"/>
    </location>
</feature>
<feature type="region of interest" description="Disordered" evidence="1">
    <location>
        <begin position="231"/>
        <end position="284"/>
    </location>
</feature>
<dbReference type="WBParaSite" id="GPLIN_001241200">
    <property type="protein sequence ID" value="GPLIN_001241200"/>
    <property type="gene ID" value="GPLIN_001241200"/>
</dbReference>
<dbReference type="InterPro" id="IPR042868">
    <property type="entry name" value="PHYHIP/PHYHIPL"/>
</dbReference>
<reference evidence="3" key="1">
    <citation type="submission" date="2014-05" db="EMBL/GenBank/DDBJ databases">
        <title>The genome and life-stage specific transcriptomes of Globodera pallida elucidate key aspects of plant parasitism by a cyst nematode.</title>
        <authorList>
            <person name="Cotton J.A."/>
            <person name="Lilley C.J."/>
            <person name="Jones L.M."/>
            <person name="Kikuchi T."/>
            <person name="Reid A.J."/>
            <person name="Thorpe P."/>
            <person name="Tsai I.J."/>
            <person name="Beasley H."/>
            <person name="Blok V."/>
            <person name="Cock P.J.A."/>
            <person name="Van den Akker S.E."/>
            <person name="Holroyd N."/>
            <person name="Hunt M."/>
            <person name="Mantelin S."/>
            <person name="Naghra H."/>
            <person name="Pain A."/>
            <person name="Palomares-Rius J.E."/>
            <person name="Zarowiecki M."/>
            <person name="Berriman M."/>
            <person name="Jones J.T."/>
            <person name="Urwin P.E."/>
        </authorList>
    </citation>
    <scope>NUCLEOTIDE SEQUENCE [LARGE SCALE GENOMIC DNA]</scope>
    <source>
        <strain evidence="3">Lindley</strain>
    </source>
</reference>
<evidence type="ECO:0000313" key="3">
    <source>
        <dbReference type="Proteomes" id="UP000050741"/>
    </source>
</evidence>
<organism evidence="3 4">
    <name type="scientific">Globodera pallida</name>
    <name type="common">Potato cyst nematode worm</name>
    <name type="synonym">Heterodera pallida</name>
    <dbReference type="NCBI Taxonomy" id="36090"/>
    <lineage>
        <taxon>Eukaryota</taxon>
        <taxon>Metazoa</taxon>
        <taxon>Ecdysozoa</taxon>
        <taxon>Nematoda</taxon>
        <taxon>Chromadorea</taxon>
        <taxon>Rhabditida</taxon>
        <taxon>Tylenchina</taxon>
        <taxon>Tylenchomorpha</taxon>
        <taxon>Tylenchoidea</taxon>
        <taxon>Heteroderidae</taxon>
        <taxon>Heteroderinae</taxon>
        <taxon>Globodera</taxon>
    </lineage>
</organism>
<dbReference type="Proteomes" id="UP000050741">
    <property type="component" value="Unassembled WGS sequence"/>
</dbReference>
<dbReference type="AlphaFoldDB" id="A0A183CHQ6"/>